<reference evidence="2 3" key="1">
    <citation type="submission" date="2020-08" db="EMBL/GenBank/DDBJ databases">
        <title>A Genomic Blueprint of the Chicken Gut Microbiome.</title>
        <authorList>
            <person name="Gilroy R."/>
            <person name="Ravi A."/>
            <person name="Getino M."/>
            <person name="Pursley I."/>
            <person name="Horton D.L."/>
            <person name="Alikhan N.-F."/>
            <person name="Baker D."/>
            <person name="Gharbi K."/>
            <person name="Hall N."/>
            <person name="Watson M."/>
            <person name="Adriaenssens E.M."/>
            <person name="Foster-Nyarko E."/>
            <person name="Jarju S."/>
            <person name="Secka A."/>
            <person name="Antonio M."/>
            <person name="Oren A."/>
            <person name="Chaudhuri R."/>
            <person name="La Ragione R.M."/>
            <person name="Hildebrand F."/>
            <person name="Pallen M.J."/>
        </authorList>
    </citation>
    <scope>NUCLEOTIDE SEQUENCE [LARGE SCALE GENOMIC DNA]</scope>
    <source>
        <strain evidence="2 3">Sa2YVA2</strain>
    </source>
</reference>
<proteinExistence type="predicted"/>
<accession>A0ABR8U7X1</accession>
<evidence type="ECO:0000256" key="1">
    <source>
        <dbReference type="SAM" id="Phobius"/>
    </source>
</evidence>
<organism evidence="2 3">
    <name type="scientific">Sporosarcina quadrami</name>
    <dbReference type="NCBI Taxonomy" id="2762234"/>
    <lineage>
        <taxon>Bacteria</taxon>
        <taxon>Bacillati</taxon>
        <taxon>Bacillota</taxon>
        <taxon>Bacilli</taxon>
        <taxon>Bacillales</taxon>
        <taxon>Caryophanaceae</taxon>
        <taxon>Sporosarcina</taxon>
    </lineage>
</organism>
<feature type="transmembrane region" description="Helical" evidence="1">
    <location>
        <begin position="30"/>
        <end position="49"/>
    </location>
</feature>
<protein>
    <recommendedName>
        <fullName evidence="4">Integral membrane protein</fullName>
    </recommendedName>
</protein>
<gene>
    <name evidence="2" type="ORF">H9649_06100</name>
</gene>
<dbReference type="Proteomes" id="UP000626786">
    <property type="component" value="Unassembled WGS sequence"/>
</dbReference>
<dbReference type="NCBIfam" id="NF041646">
    <property type="entry name" value="VC0807_fam"/>
    <property type="match status" value="1"/>
</dbReference>
<dbReference type="EMBL" id="JACSQN010000004">
    <property type="protein sequence ID" value="MBD7984145.1"/>
    <property type="molecule type" value="Genomic_DNA"/>
</dbReference>
<evidence type="ECO:0000313" key="2">
    <source>
        <dbReference type="EMBL" id="MBD7984145.1"/>
    </source>
</evidence>
<feature type="transmembrane region" description="Helical" evidence="1">
    <location>
        <begin position="87"/>
        <end position="112"/>
    </location>
</feature>
<dbReference type="RefSeq" id="WP_191693832.1">
    <property type="nucleotide sequence ID" value="NZ_JACSQN010000004.1"/>
</dbReference>
<evidence type="ECO:0008006" key="4">
    <source>
        <dbReference type="Google" id="ProtNLM"/>
    </source>
</evidence>
<comment type="caution">
    <text evidence="2">The sequence shown here is derived from an EMBL/GenBank/DDBJ whole genome shotgun (WGS) entry which is preliminary data.</text>
</comment>
<keyword evidence="3" id="KW-1185">Reference proteome</keyword>
<feature type="transmembrane region" description="Helical" evidence="1">
    <location>
        <begin position="133"/>
        <end position="151"/>
    </location>
</feature>
<keyword evidence="1" id="KW-0472">Membrane</keyword>
<keyword evidence="1" id="KW-0812">Transmembrane</keyword>
<name>A0ABR8U7X1_9BACL</name>
<feature type="transmembrane region" description="Helical" evidence="1">
    <location>
        <begin position="5"/>
        <end position="24"/>
    </location>
</feature>
<evidence type="ECO:0000313" key="3">
    <source>
        <dbReference type="Proteomes" id="UP000626786"/>
    </source>
</evidence>
<feature type="transmembrane region" description="Helical" evidence="1">
    <location>
        <begin position="56"/>
        <end position="75"/>
    </location>
</feature>
<sequence length="219" mass="25305">MKKLILFDLIFYMTLPFLLWNYAREPFGDYYAMLLSTVPGLIYTIYRFYRERQFNIAGLFIIFSLILGTTVSVLSGNAERLLWNQVYLGYGYAVIYGLSVLFRKPFALYFAVDFMYLQGYPRKDSTILFSSKGIFVWYQLLTILICIRGIFQSSLKAWLLNIYGVDGYGQMLVYMQVSGWVFGGLITGGYFLIGFIVKSYVRKHYGEDVSTNPPIGVNE</sequence>
<feature type="transmembrane region" description="Helical" evidence="1">
    <location>
        <begin position="171"/>
        <end position="197"/>
    </location>
</feature>
<keyword evidence="1" id="KW-1133">Transmembrane helix</keyword>